<feature type="domain" description="Amino acid transporter transmembrane" evidence="11">
    <location>
        <begin position="70"/>
        <end position="462"/>
    </location>
</feature>
<evidence type="ECO:0000256" key="10">
    <source>
        <dbReference type="SAM" id="Phobius"/>
    </source>
</evidence>
<keyword evidence="6 10" id="KW-1133">Transmembrane helix</keyword>
<keyword evidence="5" id="KW-0532">Neurotransmitter transport</keyword>
<feature type="transmembrane region" description="Helical" evidence="10">
    <location>
        <begin position="337"/>
        <end position="361"/>
    </location>
</feature>
<feature type="transmembrane region" description="Helical" evidence="10">
    <location>
        <begin position="299"/>
        <end position="317"/>
    </location>
</feature>
<gene>
    <name evidence="13 14" type="primary">LOC110983056</name>
</gene>
<dbReference type="GeneID" id="110983056"/>
<dbReference type="Pfam" id="PF01490">
    <property type="entry name" value="Aa_trans"/>
    <property type="match status" value="1"/>
</dbReference>
<feature type="transmembrane region" description="Helical" evidence="10">
    <location>
        <begin position="167"/>
        <end position="185"/>
    </location>
</feature>
<feature type="transmembrane region" description="Helical" evidence="10">
    <location>
        <begin position="408"/>
        <end position="431"/>
    </location>
</feature>
<proteinExistence type="inferred from homology"/>
<keyword evidence="4 10" id="KW-0812">Transmembrane</keyword>
<dbReference type="AlphaFoldDB" id="A0A8B7YY93"/>
<reference evidence="13 14" key="1">
    <citation type="submission" date="2025-04" db="UniProtKB">
        <authorList>
            <consortium name="RefSeq"/>
        </authorList>
    </citation>
    <scope>IDENTIFICATION</scope>
</reference>
<evidence type="ECO:0000313" key="12">
    <source>
        <dbReference type="Proteomes" id="UP000694845"/>
    </source>
</evidence>
<evidence type="ECO:0000256" key="6">
    <source>
        <dbReference type="ARBA" id="ARBA00022989"/>
    </source>
</evidence>
<evidence type="ECO:0000256" key="1">
    <source>
        <dbReference type="ARBA" id="ARBA00004439"/>
    </source>
</evidence>
<dbReference type="InterPro" id="IPR013057">
    <property type="entry name" value="AA_transpt_TM"/>
</dbReference>
<organism evidence="12 14">
    <name type="scientific">Acanthaster planci</name>
    <name type="common">Crown-of-thorns starfish</name>
    <dbReference type="NCBI Taxonomy" id="133434"/>
    <lineage>
        <taxon>Eukaryota</taxon>
        <taxon>Metazoa</taxon>
        <taxon>Echinodermata</taxon>
        <taxon>Eleutherozoa</taxon>
        <taxon>Asterozoa</taxon>
        <taxon>Asteroidea</taxon>
        <taxon>Valvatacea</taxon>
        <taxon>Valvatida</taxon>
        <taxon>Acanthasteridae</taxon>
        <taxon>Acanthaster</taxon>
    </lineage>
</organism>
<dbReference type="RefSeq" id="XP_022097657.1">
    <property type="nucleotide sequence ID" value="XM_022241965.1"/>
</dbReference>
<dbReference type="PANTHER" id="PTHR22950">
    <property type="entry name" value="AMINO ACID TRANSPORTER"/>
    <property type="match status" value="1"/>
</dbReference>
<feature type="transmembrane region" description="Helical" evidence="10">
    <location>
        <begin position="99"/>
        <end position="117"/>
    </location>
</feature>
<dbReference type="RefSeq" id="XP_022097656.1">
    <property type="nucleotide sequence ID" value="XM_022241964.1"/>
</dbReference>
<name>A0A8B7YY93_ACAPL</name>
<protein>
    <submittedName>
        <fullName evidence="13 14">Vesicular inhibitory amino acid transporter-like</fullName>
    </submittedName>
</protein>
<evidence type="ECO:0000313" key="13">
    <source>
        <dbReference type="RefSeq" id="XP_022097656.1"/>
    </source>
</evidence>
<feature type="transmembrane region" description="Helical" evidence="10">
    <location>
        <begin position="261"/>
        <end position="278"/>
    </location>
</feature>
<evidence type="ECO:0000259" key="11">
    <source>
        <dbReference type="Pfam" id="PF01490"/>
    </source>
</evidence>
<dbReference type="GO" id="GO:0006836">
    <property type="term" value="P:neurotransmitter transport"/>
    <property type="evidence" value="ECO:0007669"/>
    <property type="project" value="UniProtKB-KW"/>
</dbReference>
<evidence type="ECO:0000256" key="9">
    <source>
        <dbReference type="SAM" id="MobiDB-lite"/>
    </source>
</evidence>
<dbReference type="GO" id="GO:0005774">
    <property type="term" value="C:vacuolar membrane"/>
    <property type="evidence" value="ECO:0007669"/>
    <property type="project" value="TreeGrafter"/>
</dbReference>
<dbReference type="OrthoDB" id="6021076at2759"/>
<evidence type="ECO:0000256" key="5">
    <source>
        <dbReference type="ARBA" id="ARBA00022775"/>
    </source>
</evidence>
<dbReference type="Proteomes" id="UP000694845">
    <property type="component" value="Unplaced"/>
</dbReference>
<dbReference type="OMA" id="FGENTNP"/>
<evidence type="ECO:0000313" key="14">
    <source>
        <dbReference type="RefSeq" id="XP_022097657.1"/>
    </source>
</evidence>
<feature type="transmembrane region" description="Helical" evidence="10">
    <location>
        <begin position="443"/>
        <end position="463"/>
    </location>
</feature>
<dbReference type="PANTHER" id="PTHR22950:SF689">
    <property type="entry name" value="VESICULAR INHIBITORY AMINO ACID TRANSPORTER"/>
    <property type="match status" value="1"/>
</dbReference>
<dbReference type="KEGG" id="aplc:110983056"/>
<sequence length="477" mass="52670">MNHLRSLGNQLRSSILRYGVPIYEAKGEDIELCSSKAGETTQGSLQPNGHINLADTKRDGVPPNQDTAGTSSVWQAGWNVANCMQGIGMLSLPYMVKEGGLAALITMAVVLIIGNYTSKVLVYCLYEDQLNLESGEKPHLVRVRKTYADVADACYKSGGTVLNIMQIIDVIAVAALYLELAGSLMVDTFSMSGLSKLTWTVLCGVLLLPTIFFRHLTKISWLSCFAVLSLVIMFFSVVWYSLGKSIVWDITSVPAFNLQQYSVSASIILFNFGTQFIMPGVEDSMRNRAQFNRMVNCTYFITGVLNIAYALFAYLSFGLETKEFITYNMPLGPLQAAVSMLFVIKSLLSYPLMLFLIVNSVDSMKLSFLPPCSGATPDRMPPAWAMIFRALLVLFTLFLAVVVPHFTLLMGVTGSLTSPWLDFIFPCLFYLKLKRKSLAWWEVVINWVIVGVGLVGGVVGLIYSMKALVNAYAEDFS</sequence>
<feature type="transmembrane region" description="Helical" evidence="10">
    <location>
        <begin position="197"/>
        <end position="213"/>
    </location>
</feature>
<feature type="transmembrane region" description="Helical" evidence="10">
    <location>
        <begin position="382"/>
        <end position="402"/>
    </location>
</feature>
<evidence type="ECO:0000256" key="7">
    <source>
        <dbReference type="ARBA" id="ARBA00023136"/>
    </source>
</evidence>
<evidence type="ECO:0000256" key="4">
    <source>
        <dbReference type="ARBA" id="ARBA00022692"/>
    </source>
</evidence>
<keyword evidence="3" id="KW-0813">Transport</keyword>
<keyword evidence="8" id="KW-0968">Cytoplasmic vesicle</keyword>
<comment type="subcellular location">
    <subcellularLocation>
        <location evidence="1">Cytoplasmic vesicle membrane</location>
        <topology evidence="1">Multi-pass membrane protein</topology>
    </subcellularLocation>
</comment>
<evidence type="ECO:0000256" key="3">
    <source>
        <dbReference type="ARBA" id="ARBA00022448"/>
    </source>
</evidence>
<evidence type="ECO:0000256" key="8">
    <source>
        <dbReference type="ARBA" id="ARBA00023329"/>
    </source>
</evidence>
<feature type="compositionally biased region" description="Polar residues" evidence="9">
    <location>
        <begin position="39"/>
        <end position="49"/>
    </location>
</feature>
<feature type="transmembrane region" description="Helical" evidence="10">
    <location>
        <begin position="220"/>
        <end position="241"/>
    </location>
</feature>
<comment type="similarity">
    <text evidence="2">Belongs to the amino acid/polyamine transporter 2 family.</text>
</comment>
<dbReference type="GO" id="GO:0030659">
    <property type="term" value="C:cytoplasmic vesicle membrane"/>
    <property type="evidence" value="ECO:0007669"/>
    <property type="project" value="UniProtKB-SubCell"/>
</dbReference>
<dbReference type="GO" id="GO:0015179">
    <property type="term" value="F:L-amino acid transmembrane transporter activity"/>
    <property type="evidence" value="ECO:0007669"/>
    <property type="project" value="TreeGrafter"/>
</dbReference>
<keyword evidence="7 10" id="KW-0472">Membrane</keyword>
<evidence type="ECO:0000256" key="2">
    <source>
        <dbReference type="ARBA" id="ARBA00008066"/>
    </source>
</evidence>
<accession>A0A8B7YY93</accession>
<feature type="region of interest" description="Disordered" evidence="9">
    <location>
        <begin position="39"/>
        <end position="69"/>
    </location>
</feature>
<keyword evidence="12" id="KW-1185">Reference proteome</keyword>